<dbReference type="InterPro" id="IPR024989">
    <property type="entry name" value="MFS_assoc_dom"/>
</dbReference>
<dbReference type="EMBL" id="MSZX01000001">
    <property type="protein sequence ID" value="OPA81122.1"/>
    <property type="molecule type" value="Genomic_DNA"/>
</dbReference>
<feature type="transmembrane region" description="Helical" evidence="8">
    <location>
        <begin position="362"/>
        <end position="384"/>
    </location>
</feature>
<evidence type="ECO:0000313" key="11">
    <source>
        <dbReference type="Proteomes" id="UP000190188"/>
    </source>
</evidence>
<feature type="domain" description="Major facilitator superfamily (MFS) profile" evidence="9">
    <location>
        <begin position="1"/>
        <end position="190"/>
    </location>
</feature>
<dbReference type="GO" id="GO:0005886">
    <property type="term" value="C:plasma membrane"/>
    <property type="evidence" value="ECO:0007669"/>
    <property type="project" value="UniProtKB-SubCell"/>
</dbReference>
<dbReference type="Pfam" id="PF12832">
    <property type="entry name" value="MFS_1_like"/>
    <property type="match status" value="1"/>
</dbReference>
<evidence type="ECO:0000256" key="5">
    <source>
        <dbReference type="ARBA" id="ARBA00022692"/>
    </source>
</evidence>
<proteinExistence type="predicted"/>
<keyword evidence="5 8" id="KW-0812">Transmembrane</keyword>
<reference evidence="10 11" key="1">
    <citation type="submission" date="2017-01" db="EMBL/GenBank/DDBJ databases">
        <title>Genome analysis of Paenibacillus selenitrireducens ES3-24.</title>
        <authorList>
            <person name="Xu D."/>
            <person name="Yao R."/>
            <person name="Zheng S."/>
        </authorList>
    </citation>
    <scope>NUCLEOTIDE SEQUENCE [LARGE SCALE GENOMIC DNA]</scope>
    <source>
        <strain evidence="10 11">ES3-24</strain>
    </source>
</reference>
<sequence length="388" mass="43476">MLFSKKTAIRVQDYNILRMYVFSLYTIISLVAGFFPLYFSVIGFSNVQIGFIYSIGPLVSIFSNLLWGIISDKYRTIKKVLLILLIGQLIMTLLLTQTTSFAVICVMMILFNFFYFPLNPLADTLAIMTMQERGKNFMTVRIFGSLGFAVSSLVIGFILKQNGAHITLWVCLILTGMAMIIALFLTDKSGSVKKMEFGGLLEVLKKREVIWFFIFVLFVAVAHRFNDAFLSPVLRQMGANENTVGWALAASSISEMPVFFLLSRYGSNLKELPLLAIASFMYGIRFLLMSLVTDPTWVIAIQAMHSVSFGIYYFTAIRYVTQIIPEEYRATGLALFTIVWSSIAGLISGTLGGSLLDINKEVFYMMAMALAFIGSIGFMTRHLVSKNA</sequence>
<dbReference type="PROSITE" id="PS50850">
    <property type="entry name" value="MFS"/>
    <property type="match status" value="2"/>
</dbReference>
<comment type="subcellular location">
    <subcellularLocation>
        <location evidence="1">Cell inner membrane</location>
        <topology evidence="1">Multi-pass membrane protein</topology>
    </subcellularLocation>
</comment>
<keyword evidence="6 8" id="KW-1133">Transmembrane helix</keyword>
<dbReference type="Proteomes" id="UP000190188">
    <property type="component" value="Unassembled WGS sequence"/>
</dbReference>
<dbReference type="RefSeq" id="WP_078496847.1">
    <property type="nucleotide sequence ID" value="NZ_MSZX01000001.1"/>
</dbReference>
<dbReference type="InterPro" id="IPR036259">
    <property type="entry name" value="MFS_trans_sf"/>
</dbReference>
<keyword evidence="7 8" id="KW-0472">Membrane</keyword>
<keyword evidence="4" id="KW-0997">Cell inner membrane</keyword>
<evidence type="ECO:0000256" key="6">
    <source>
        <dbReference type="ARBA" id="ARBA00022989"/>
    </source>
</evidence>
<feature type="domain" description="Major facilitator superfamily (MFS) profile" evidence="9">
    <location>
        <begin position="191"/>
        <end position="388"/>
    </location>
</feature>
<feature type="transmembrane region" description="Helical" evidence="8">
    <location>
        <begin position="299"/>
        <end position="321"/>
    </location>
</feature>
<dbReference type="PANTHER" id="PTHR23522:SF10">
    <property type="entry name" value="3-PHENYLPROPIONIC ACID TRANSPORTER-RELATED"/>
    <property type="match status" value="1"/>
</dbReference>
<evidence type="ECO:0000313" key="10">
    <source>
        <dbReference type="EMBL" id="OPA81122.1"/>
    </source>
</evidence>
<feature type="transmembrane region" description="Helical" evidence="8">
    <location>
        <begin position="139"/>
        <end position="159"/>
    </location>
</feature>
<feature type="transmembrane region" description="Helical" evidence="8">
    <location>
        <begin position="274"/>
        <end position="293"/>
    </location>
</feature>
<dbReference type="SUPFAM" id="SSF103473">
    <property type="entry name" value="MFS general substrate transporter"/>
    <property type="match status" value="1"/>
</dbReference>
<feature type="transmembrane region" description="Helical" evidence="8">
    <location>
        <begin position="77"/>
        <end position="95"/>
    </location>
</feature>
<comment type="caution">
    <text evidence="10">The sequence shown here is derived from an EMBL/GenBank/DDBJ whole genome shotgun (WGS) entry which is preliminary data.</text>
</comment>
<feature type="transmembrane region" description="Helical" evidence="8">
    <location>
        <begin position="20"/>
        <end position="39"/>
    </location>
</feature>
<dbReference type="STRING" id="1324314.BVG16_01930"/>
<dbReference type="OrthoDB" id="1650886at2"/>
<evidence type="ECO:0000256" key="2">
    <source>
        <dbReference type="ARBA" id="ARBA00022448"/>
    </source>
</evidence>
<gene>
    <name evidence="10" type="ORF">BVG16_01930</name>
</gene>
<evidence type="ECO:0000259" key="9">
    <source>
        <dbReference type="PROSITE" id="PS50850"/>
    </source>
</evidence>
<dbReference type="PANTHER" id="PTHR23522">
    <property type="entry name" value="BLL5896 PROTEIN"/>
    <property type="match status" value="1"/>
</dbReference>
<evidence type="ECO:0000256" key="4">
    <source>
        <dbReference type="ARBA" id="ARBA00022519"/>
    </source>
</evidence>
<keyword evidence="11" id="KW-1185">Reference proteome</keyword>
<feature type="transmembrane region" description="Helical" evidence="8">
    <location>
        <begin position="209"/>
        <end position="225"/>
    </location>
</feature>
<evidence type="ECO:0000256" key="1">
    <source>
        <dbReference type="ARBA" id="ARBA00004429"/>
    </source>
</evidence>
<dbReference type="AlphaFoldDB" id="A0A1T2XMT3"/>
<feature type="transmembrane region" description="Helical" evidence="8">
    <location>
        <begin position="101"/>
        <end position="118"/>
    </location>
</feature>
<organism evidence="10 11">
    <name type="scientific">Paenibacillus selenitireducens</name>
    <dbReference type="NCBI Taxonomy" id="1324314"/>
    <lineage>
        <taxon>Bacteria</taxon>
        <taxon>Bacillati</taxon>
        <taxon>Bacillota</taxon>
        <taxon>Bacilli</taxon>
        <taxon>Bacillales</taxon>
        <taxon>Paenibacillaceae</taxon>
        <taxon>Paenibacillus</taxon>
    </lineage>
</organism>
<keyword evidence="2" id="KW-0813">Transport</keyword>
<name>A0A1T2XMT3_9BACL</name>
<evidence type="ECO:0000256" key="3">
    <source>
        <dbReference type="ARBA" id="ARBA00022475"/>
    </source>
</evidence>
<evidence type="ECO:0000256" key="8">
    <source>
        <dbReference type="SAM" id="Phobius"/>
    </source>
</evidence>
<feature type="transmembrane region" description="Helical" evidence="8">
    <location>
        <begin position="51"/>
        <end position="70"/>
    </location>
</feature>
<evidence type="ECO:0000256" key="7">
    <source>
        <dbReference type="ARBA" id="ARBA00023136"/>
    </source>
</evidence>
<feature type="transmembrane region" description="Helical" evidence="8">
    <location>
        <begin position="165"/>
        <end position="185"/>
    </location>
</feature>
<dbReference type="Gene3D" id="1.20.1250.20">
    <property type="entry name" value="MFS general substrate transporter like domains"/>
    <property type="match status" value="2"/>
</dbReference>
<accession>A0A1T2XMT3</accession>
<protein>
    <submittedName>
        <fullName evidence="10">MFS transporter</fullName>
    </submittedName>
</protein>
<keyword evidence="3" id="KW-1003">Cell membrane</keyword>
<feature type="transmembrane region" description="Helical" evidence="8">
    <location>
        <begin position="245"/>
        <end position="262"/>
    </location>
</feature>
<dbReference type="InterPro" id="IPR020846">
    <property type="entry name" value="MFS_dom"/>
</dbReference>
<feature type="transmembrane region" description="Helical" evidence="8">
    <location>
        <begin position="333"/>
        <end position="356"/>
    </location>
</feature>
<dbReference type="GO" id="GO:0022857">
    <property type="term" value="F:transmembrane transporter activity"/>
    <property type="evidence" value="ECO:0007669"/>
    <property type="project" value="InterPro"/>
</dbReference>